<feature type="domain" description="MADS-box" evidence="7">
    <location>
        <begin position="102"/>
        <end position="141"/>
    </location>
</feature>
<dbReference type="InterPro" id="IPR036879">
    <property type="entry name" value="TF_MADSbox_sf"/>
</dbReference>
<sequence>MNCSTTAKPYADKVHNSVNHPKSYGESKLERAFYGGSKIQQQGDGNNTDLHAGSKVGCNNPRQYEVGGVQWPKERDSHSTLPQNSNQICPRNQVPSESQRKAKKIASLSKQAKELSSLCDIHVAVIVCSHGETIPSISPNEDEARVIINRYLSHSEEERSKKLITLETYLSKKLVERENYIRKIEEKKIEIIFNQLYEADFNLYKLNAQEIKELLKLSALTQAKLEERKKELDQQFQISQPPSLLSNFEPATEGDVGHISSFHVGL</sequence>
<dbReference type="SUPFAM" id="SSF55455">
    <property type="entry name" value="SRF-like"/>
    <property type="match status" value="1"/>
</dbReference>
<evidence type="ECO:0000313" key="8">
    <source>
        <dbReference type="EMBL" id="KAK4353958.1"/>
    </source>
</evidence>
<dbReference type="Pfam" id="PF00319">
    <property type="entry name" value="SRF-TF"/>
    <property type="match status" value="1"/>
</dbReference>
<keyword evidence="5" id="KW-0539">Nucleus</keyword>
<dbReference type="Proteomes" id="UP001291623">
    <property type="component" value="Unassembled WGS sequence"/>
</dbReference>
<evidence type="ECO:0000256" key="4">
    <source>
        <dbReference type="ARBA" id="ARBA00023163"/>
    </source>
</evidence>
<evidence type="ECO:0000256" key="2">
    <source>
        <dbReference type="ARBA" id="ARBA00023015"/>
    </source>
</evidence>
<evidence type="ECO:0000259" key="7">
    <source>
        <dbReference type="PROSITE" id="PS50066"/>
    </source>
</evidence>
<evidence type="ECO:0000256" key="5">
    <source>
        <dbReference type="ARBA" id="ARBA00023242"/>
    </source>
</evidence>
<keyword evidence="9" id="KW-1185">Reference proteome</keyword>
<dbReference type="AlphaFoldDB" id="A0AAE1RNB0"/>
<feature type="region of interest" description="Disordered" evidence="6">
    <location>
        <begin position="1"/>
        <end position="25"/>
    </location>
</feature>
<accession>A0AAE1RNB0</accession>
<comment type="subcellular location">
    <subcellularLocation>
        <location evidence="1">Nucleus</location>
    </subcellularLocation>
</comment>
<proteinExistence type="predicted"/>
<organism evidence="8 9">
    <name type="scientific">Anisodus tanguticus</name>
    <dbReference type="NCBI Taxonomy" id="243964"/>
    <lineage>
        <taxon>Eukaryota</taxon>
        <taxon>Viridiplantae</taxon>
        <taxon>Streptophyta</taxon>
        <taxon>Embryophyta</taxon>
        <taxon>Tracheophyta</taxon>
        <taxon>Spermatophyta</taxon>
        <taxon>Magnoliopsida</taxon>
        <taxon>eudicotyledons</taxon>
        <taxon>Gunneridae</taxon>
        <taxon>Pentapetalae</taxon>
        <taxon>asterids</taxon>
        <taxon>lamiids</taxon>
        <taxon>Solanales</taxon>
        <taxon>Solanaceae</taxon>
        <taxon>Solanoideae</taxon>
        <taxon>Hyoscyameae</taxon>
        <taxon>Anisodus</taxon>
    </lineage>
</organism>
<keyword evidence="4" id="KW-0804">Transcription</keyword>
<comment type="caution">
    <text evidence="8">The sequence shown here is derived from an EMBL/GenBank/DDBJ whole genome shotgun (WGS) entry which is preliminary data.</text>
</comment>
<protein>
    <recommendedName>
        <fullName evidence="7">MADS-box domain-containing protein</fullName>
    </recommendedName>
</protein>
<reference evidence="8" key="1">
    <citation type="submission" date="2023-12" db="EMBL/GenBank/DDBJ databases">
        <title>Genome assembly of Anisodus tanguticus.</title>
        <authorList>
            <person name="Wang Y.-J."/>
        </authorList>
    </citation>
    <scope>NUCLEOTIDE SEQUENCE</scope>
    <source>
        <strain evidence="8">KB-2021</strain>
        <tissue evidence="8">Leaf</tissue>
    </source>
</reference>
<dbReference type="PROSITE" id="PS50066">
    <property type="entry name" value="MADS_BOX_2"/>
    <property type="match status" value="1"/>
</dbReference>
<name>A0AAE1RNB0_9SOLA</name>
<dbReference type="Gene3D" id="3.40.1810.10">
    <property type="entry name" value="Transcription factor, MADS-box"/>
    <property type="match status" value="1"/>
</dbReference>
<evidence type="ECO:0000256" key="1">
    <source>
        <dbReference type="ARBA" id="ARBA00004123"/>
    </source>
</evidence>
<dbReference type="GO" id="GO:0003677">
    <property type="term" value="F:DNA binding"/>
    <property type="evidence" value="ECO:0007669"/>
    <property type="project" value="UniProtKB-KW"/>
</dbReference>
<keyword evidence="3" id="KW-0238">DNA-binding</keyword>
<dbReference type="GO" id="GO:0005634">
    <property type="term" value="C:nucleus"/>
    <property type="evidence" value="ECO:0007669"/>
    <property type="project" value="UniProtKB-SubCell"/>
</dbReference>
<feature type="compositionally biased region" description="Polar residues" evidence="6">
    <location>
        <begin position="79"/>
        <end position="97"/>
    </location>
</feature>
<evidence type="ECO:0000256" key="6">
    <source>
        <dbReference type="SAM" id="MobiDB-lite"/>
    </source>
</evidence>
<keyword evidence="2" id="KW-0805">Transcription regulation</keyword>
<feature type="region of interest" description="Disordered" evidence="6">
    <location>
        <begin position="73"/>
        <end position="97"/>
    </location>
</feature>
<dbReference type="EMBL" id="JAVYJV010000014">
    <property type="protein sequence ID" value="KAK4353958.1"/>
    <property type="molecule type" value="Genomic_DNA"/>
</dbReference>
<gene>
    <name evidence="8" type="ORF">RND71_026152</name>
</gene>
<evidence type="ECO:0000313" key="9">
    <source>
        <dbReference type="Proteomes" id="UP001291623"/>
    </source>
</evidence>
<evidence type="ECO:0000256" key="3">
    <source>
        <dbReference type="ARBA" id="ARBA00023125"/>
    </source>
</evidence>
<dbReference type="InterPro" id="IPR002100">
    <property type="entry name" value="TF_MADSbox"/>
</dbReference>
<dbReference type="GO" id="GO:0046983">
    <property type="term" value="F:protein dimerization activity"/>
    <property type="evidence" value="ECO:0007669"/>
    <property type="project" value="InterPro"/>
</dbReference>